<feature type="region of interest" description="Disordered" evidence="3">
    <location>
        <begin position="395"/>
        <end position="478"/>
    </location>
</feature>
<name>A0A0C3B1A2_SERVB</name>
<proteinExistence type="inferred from homology"/>
<dbReference type="EMBL" id="KN824315">
    <property type="protein sequence ID" value="KIM25321.1"/>
    <property type="molecule type" value="Genomic_DNA"/>
</dbReference>
<dbReference type="GO" id="GO:0036503">
    <property type="term" value="P:ERAD pathway"/>
    <property type="evidence" value="ECO:0007669"/>
    <property type="project" value="TreeGrafter"/>
</dbReference>
<dbReference type="PANTHER" id="PTHR12555:SF13">
    <property type="entry name" value="UBIQUITIN RECOGNITION FACTOR IN ER-ASSOCIATED DEGRADATION PROTEIN 1"/>
    <property type="match status" value="1"/>
</dbReference>
<protein>
    <recommendedName>
        <fullName evidence="8">Ubiquitin fusion degradation protein UFD1</fullName>
    </recommendedName>
</protein>
<feature type="compositionally biased region" description="Low complexity" evidence="3">
    <location>
        <begin position="230"/>
        <end position="254"/>
    </location>
</feature>
<feature type="compositionally biased region" description="Polar residues" evidence="3">
    <location>
        <begin position="395"/>
        <end position="407"/>
    </location>
</feature>
<dbReference type="Proteomes" id="UP000054097">
    <property type="component" value="Unassembled WGS sequence"/>
</dbReference>
<evidence type="ECO:0000313" key="6">
    <source>
        <dbReference type="EMBL" id="KIM25321.1"/>
    </source>
</evidence>
<organism evidence="6 7">
    <name type="scientific">Serendipita vermifera MAFF 305830</name>
    <dbReference type="NCBI Taxonomy" id="933852"/>
    <lineage>
        <taxon>Eukaryota</taxon>
        <taxon>Fungi</taxon>
        <taxon>Dikarya</taxon>
        <taxon>Basidiomycota</taxon>
        <taxon>Agaricomycotina</taxon>
        <taxon>Agaricomycetes</taxon>
        <taxon>Sebacinales</taxon>
        <taxon>Serendipitaceae</taxon>
        <taxon>Serendipita</taxon>
    </lineage>
</organism>
<evidence type="ECO:0000259" key="5">
    <source>
        <dbReference type="Pfam" id="PF24842"/>
    </source>
</evidence>
<sequence>MNADLAHQMPVAPPHAFDEHYRAYSVAMMPRGGNRDNVAYGGKILMPPSALARLTHLNLQGPWMFHLRNPQNAAASTHAGVLEFIADEGIVYLPHWMMRTLKLTEGERIRVTGTNLPKGKFVKLQAQETSFLEVSDPKAVLEQALRNWTCLTQGDTIEISYNGLVFGLLVMETRTMSQNNRAASRTATPDLPPGISVLDTDLEVDFAAPKGYVEPVRPPPKPVETMASRLGLAPPTGSGTLGGSRSAAGSGKSTPAVSRPGSSMGPIPPPAGEETGFEAFKGRGETLNGRKTKGKGVRTGGRKITEVDPSSKIERTDKPKLITSAMLDAAASGGDTGTRPLELEFGTLFFGYPVVPYTPPVTPPTGGTTAAATAAGGTPARGIGLSVMDSLRGGQTLSGRPTRSGTPVSVPDVVISQPTPAAGTTAGNEAGGGEGGHNWGSGGNTLGSARSAGVKKKGEKKEGEKKKKKREVEVIEID</sequence>
<dbReference type="GO" id="GO:0031593">
    <property type="term" value="F:polyubiquitin modification-dependent protein binding"/>
    <property type="evidence" value="ECO:0007669"/>
    <property type="project" value="TreeGrafter"/>
</dbReference>
<gene>
    <name evidence="6" type="ORF">M408DRAFT_212493</name>
</gene>
<dbReference type="InterPro" id="IPR004854">
    <property type="entry name" value="Ufd1-like"/>
</dbReference>
<dbReference type="AlphaFoldDB" id="A0A0C3B1A2"/>
<dbReference type="HOGENOM" id="CLU_037790_1_1_1"/>
<dbReference type="Gene3D" id="2.40.40.50">
    <property type="entry name" value="Ubiquitin fusion degradation protein UFD1, N-terminal domain"/>
    <property type="match status" value="1"/>
</dbReference>
<dbReference type="GO" id="GO:0034098">
    <property type="term" value="C:VCP-NPL4-UFD1 AAA ATPase complex"/>
    <property type="evidence" value="ECO:0007669"/>
    <property type="project" value="TreeGrafter"/>
</dbReference>
<feature type="compositionally biased region" description="Gly residues" evidence="3">
    <location>
        <begin position="429"/>
        <end position="445"/>
    </location>
</feature>
<keyword evidence="2" id="KW-0833">Ubl conjugation pathway</keyword>
<reference evidence="7" key="2">
    <citation type="submission" date="2015-01" db="EMBL/GenBank/DDBJ databases">
        <title>Evolutionary Origins and Diversification of the Mycorrhizal Mutualists.</title>
        <authorList>
            <consortium name="DOE Joint Genome Institute"/>
            <consortium name="Mycorrhizal Genomics Consortium"/>
            <person name="Kohler A."/>
            <person name="Kuo A."/>
            <person name="Nagy L.G."/>
            <person name="Floudas D."/>
            <person name="Copeland A."/>
            <person name="Barry K.W."/>
            <person name="Cichocki N."/>
            <person name="Veneault-Fourrey C."/>
            <person name="LaButti K."/>
            <person name="Lindquist E.A."/>
            <person name="Lipzen A."/>
            <person name="Lundell T."/>
            <person name="Morin E."/>
            <person name="Murat C."/>
            <person name="Riley R."/>
            <person name="Ohm R."/>
            <person name="Sun H."/>
            <person name="Tunlid A."/>
            <person name="Henrissat B."/>
            <person name="Grigoriev I.V."/>
            <person name="Hibbett D.S."/>
            <person name="Martin F."/>
        </authorList>
    </citation>
    <scope>NUCLEOTIDE SEQUENCE [LARGE SCALE GENOMIC DNA]</scope>
    <source>
        <strain evidence="7">MAFF 305830</strain>
    </source>
</reference>
<feature type="region of interest" description="Disordered" evidence="3">
    <location>
        <begin position="211"/>
        <end position="303"/>
    </location>
</feature>
<evidence type="ECO:0000256" key="3">
    <source>
        <dbReference type="SAM" id="MobiDB-lite"/>
    </source>
</evidence>
<accession>A0A0C3B1A2</accession>
<dbReference type="PANTHER" id="PTHR12555">
    <property type="entry name" value="UBIQUITIN FUSION DEGRADATON PROTEIN 1"/>
    <property type="match status" value="1"/>
</dbReference>
<evidence type="ECO:0008006" key="8">
    <source>
        <dbReference type="Google" id="ProtNLM"/>
    </source>
</evidence>
<dbReference type="Pfam" id="PF03152">
    <property type="entry name" value="UFD1_N1"/>
    <property type="match status" value="1"/>
</dbReference>
<feature type="domain" description="Ubiquitin fusion degradation protein UFD1 N-terminal subdomain 2" evidence="5">
    <location>
        <begin position="118"/>
        <end position="209"/>
    </location>
</feature>
<evidence type="ECO:0000259" key="4">
    <source>
        <dbReference type="Pfam" id="PF03152"/>
    </source>
</evidence>
<dbReference type="GO" id="GO:0006511">
    <property type="term" value="P:ubiquitin-dependent protein catabolic process"/>
    <property type="evidence" value="ECO:0007669"/>
    <property type="project" value="InterPro"/>
</dbReference>
<reference evidence="6 7" key="1">
    <citation type="submission" date="2014-04" db="EMBL/GenBank/DDBJ databases">
        <authorList>
            <consortium name="DOE Joint Genome Institute"/>
            <person name="Kuo A."/>
            <person name="Zuccaro A."/>
            <person name="Kohler A."/>
            <person name="Nagy L.G."/>
            <person name="Floudas D."/>
            <person name="Copeland A."/>
            <person name="Barry K.W."/>
            <person name="Cichocki N."/>
            <person name="Veneault-Fourrey C."/>
            <person name="LaButti K."/>
            <person name="Lindquist E.A."/>
            <person name="Lipzen A."/>
            <person name="Lundell T."/>
            <person name="Morin E."/>
            <person name="Murat C."/>
            <person name="Sun H."/>
            <person name="Tunlid A."/>
            <person name="Henrissat B."/>
            <person name="Grigoriev I.V."/>
            <person name="Hibbett D.S."/>
            <person name="Martin F."/>
            <person name="Nordberg H.P."/>
            <person name="Cantor M.N."/>
            <person name="Hua S.X."/>
        </authorList>
    </citation>
    <scope>NUCLEOTIDE SEQUENCE [LARGE SCALE GENOMIC DNA]</scope>
    <source>
        <strain evidence="6 7">MAFF 305830</strain>
    </source>
</reference>
<dbReference type="InterPro" id="IPR042299">
    <property type="entry name" value="Ufd1-like_Nn"/>
</dbReference>
<dbReference type="Gene3D" id="3.10.330.10">
    <property type="match status" value="1"/>
</dbReference>
<dbReference type="Pfam" id="PF24842">
    <property type="entry name" value="UFD1_N2"/>
    <property type="match status" value="1"/>
</dbReference>
<evidence type="ECO:0000256" key="1">
    <source>
        <dbReference type="ARBA" id="ARBA00006043"/>
    </source>
</evidence>
<comment type="similarity">
    <text evidence="1">Belongs to the UFD1 family.</text>
</comment>
<feature type="compositionally biased region" description="Basic and acidic residues" evidence="3">
    <location>
        <begin position="459"/>
        <end position="478"/>
    </location>
</feature>
<evidence type="ECO:0000313" key="7">
    <source>
        <dbReference type="Proteomes" id="UP000054097"/>
    </source>
</evidence>
<dbReference type="OrthoDB" id="422728at2759"/>
<dbReference type="InterPro" id="IPR055417">
    <property type="entry name" value="UFD1_N1"/>
</dbReference>
<feature type="domain" description="Ubiquitin fusion degradation protein UFD1 N-terminal subdomain 1" evidence="4">
    <location>
        <begin position="17"/>
        <end position="117"/>
    </location>
</feature>
<dbReference type="InterPro" id="IPR055418">
    <property type="entry name" value="UFD1_N2"/>
</dbReference>
<evidence type="ECO:0000256" key="2">
    <source>
        <dbReference type="ARBA" id="ARBA00022786"/>
    </source>
</evidence>
<dbReference type="STRING" id="933852.A0A0C3B1A2"/>
<keyword evidence="7" id="KW-1185">Reference proteome</keyword>